<dbReference type="GO" id="GO:0097503">
    <property type="term" value="P:sialylation"/>
    <property type="evidence" value="ECO:0007669"/>
    <property type="project" value="TreeGrafter"/>
</dbReference>
<dbReference type="STRING" id="126957.T1JFY6"/>
<evidence type="ECO:0000256" key="11">
    <source>
        <dbReference type="ARBA" id="ARBA00023180"/>
    </source>
</evidence>
<dbReference type="EnsemblMetazoa" id="SMAR012754-RA">
    <property type="protein sequence ID" value="SMAR012754-PA"/>
    <property type="gene ID" value="SMAR012754"/>
</dbReference>
<feature type="compositionally biased region" description="Polar residues" evidence="14">
    <location>
        <begin position="296"/>
        <end position="305"/>
    </location>
</feature>
<dbReference type="OMA" id="WSQYWRW"/>
<evidence type="ECO:0000256" key="8">
    <source>
        <dbReference type="ARBA" id="ARBA00023034"/>
    </source>
</evidence>
<evidence type="ECO:0000256" key="13">
    <source>
        <dbReference type="ARBA" id="ARBA00034329"/>
    </source>
</evidence>
<keyword evidence="3" id="KW-0328">Glycosyltransferase</keyword>
<name>T1JFY6_STRMM</name>
<accession>T1JFY6</accession>
<evidence type="ECO:0000256" key="1">
    <source>
        <dbReference type="ARBA" id="ARBA00004447"/>
    </source>
</evidence>
<comment type="subcellular location">
    <subcellularLocation>
        <location evidence="1">Golgi apparatus</location>
        <location evidence="1">Golgi stack membrane</location>
        <topology evidence="1">Single-pass type II membrane protein</topology>
    </subcellularLocation>
</comment>
<dbReference type="PhylomeDB" id="T1JFY6"/>
<protein>
    <recommendedName>
        <fullName evidence="13">beta-galactoside alpha-(2,6)-sialyltransferase</fullName>
        <ecNumber evidence="13">2.4.3.1</ecNumber>
    </recommendedName>
</protein>
<evidence type="ECO:0000256" key="6">
    <source>
        <dbReference type="ARBA" id="ARBA00022968"/>
    </source>
</evidence>
<evidence type="ECO:0000256" key="12">
    <source>
        <dbReference type="ARBA" id="ARBA00034249"/>
    </source>
</evidence>
<dbReference type="HOGENOM" id="CLU_038334_2_0_1"/>
<dbReference type="EC" id="2.4.3.1" evidence="13"/>
<evidence type="ECO:0000256" key="9">
    <source>
        <dbReference type="ARBA" id="ARBA00023136"/>
    </source>
</evidence>
<dbReference type="Pfam" id="PF00777">
    <property type="entry name" value="Glyco_transf_29"/>
    <property type="match status" value="1"/>
</dbReference>
<dbReference type="GO" id="GO:0003835">
    <property type="term" value="F:beta-galactoside alpha-2,6-sialyltransferase activity"/>
    <property type="evidence" value="ECO:0007669"/>
    <property type="project" value="UniProtKB-EC"/>
</dbReference>
<feature type="transmembrane region" description="Helical" evidence="15">
    <location>
        <begin position="6"/>
        <end position="27"/>
    </location>
</feature>
<dbReference type="CDD" id="cd23968">
    <property type="entry name" value="GT29_ST6GAL1_2"/>
    <property type="match status" value="1"/>
</dbReference>
<comment type="similarity">
    <text evidence="2">Belongs to the glycosyltransferase 29 family.</text>
</comment>
<keyword evidence="9 15" id="KW-0472">Membrane</keyword>
<dbReference type="InterPro" id="IPR001675">
    <property type="entry name" value="Glyco_trans_29"/>
</dbReference>
<dbReference type="PANTHER" id="PTHR46059">
    <property type="entry name" value="BETA-GALACTOSIDE ALPHA-2,6-SIALYLTRANSFERASE"/>
    <property type="match status" value="1"/>
</dbReference>
<dbReference type="InterPro" id="IPR038578">
    <property type="entry name" value="GT29-like_sf"/>
</dbReference>
<evidence type="ECO:0000256" key="2">
    <source>
        <dbReference type="ARBA" id="ARBA00006003"/>
    </source>
</evidence>
<dbReference type="GO" id="GO:0032580">
    <property type="term" value="C:Golgi cisterna membrane"/>
    <property type="evidence" value="ECO:0007669"/>
    <property type="project" value="UniProtKB-SubCell"/>
</dbReference>
<sequence>MRIVALSIWLFINLTIFGLFAYVYILWSRYWKMTASPKYKFDSTRNIHVKWIQPQLSATWLGSLTNPHGKIKHIWDESMEHKDLPTDKLEAKIETYKNQLIVQLRERQLDSSNILLSKAKNRYNVYFQGYRASTYKKAEVITCAFKKTVKVRFLDFETEPFRSEGLSHYFPTSLDSSERTDYNSCAIVSSSGSLYKSNLGREIDSHDAVLRFNNAPVETFESDVGSKTTHRIINSQVISKPQFNFLSSPLYQNITLMVWDPANYSVDMNANGMKHYIIKKMIKTRDKSHRRETDNQRPISTTAAEKQNAAMEYPGEATRRLGLEWFHHPEFNVFNPYFKKREERPEDQFYIFHPQTLWDIWDFIQTNTGIPLLRNPPSSGFLGIAYFLQRCNWVYVYEYIPSMRLTKRCHYYDVQDDLGCTFGDWHPLASEKLLALAMHVGSDVDVFNGGIAYFLQRCNWVYVYEYIPSMRLTKRCHYYDVQDDLGCTFGDWHPLASEKLLALAMHVGSDVDVFNGGFLKLDGFLNTNCAN</sequence>
<reference evidence="16" key="2">
    <citation type="submission" date="2015-02" db="UniProtKB">
        <authorList>
            <consortium name="EnsemblMetazoa"/>
        </authorList>
    </citation>
    <scope>IDENTIFICATION</scope>
</reference>
<keyword evidence="17" id="KW-1185">Reference proteome</keyword>
<keyword evidence="4" id="KW-0808">Transferase</keyword>
<organism evidence="16 17">
    <name type="scientific">Strigamia maritima</name>
    <name type="common">European centipede</name>
    <name type="synonym">Geophilus maritimus</name>
    <dbReference type="NCBI Taxonomy" id="126957"/>
    <lineage>
        <taxon>Eukaryota</taxon>
        <taxon>Metazoa</taxon>
        <taxon>Ecdysozoa</taxon>
        <taxon>Arthropoda</taxon>
        <taxon>Myriapoda</taxon>
        <taxon>Chilopoda</taxon>
        <taxon>Pleurostigmophora</taxon>
        <taxon>Geophilomorpha</taxon>
        <taxon>Linotaeniidae</taxon>
        <taxon>Strigamia</taxon>
    </lineage>
</organism>
<dbReference type="Gene3D" id="3.90.1480.20">
    <property type="entry name" value="Glycosyl transferase family 29"/>
    <property type="match status" value="2"/>
</dbReference>
<comment type="catalytic activity">
    <reaction evidence="12">
        <text>a beta-D-galactoside + CMP-N-acetyl-beta-neuraminate = an N-acetyl-alpha-neuraminyl-(2-&gt;6)-beta-D-galactosyl derivative + CMP + H(+)</text>
        <dbReference type="Rhea" id="RHEA:52104"/>
        <dbReference type="ChEBI" id="CHEBI:15378"/>
        <dbReference type="ChEBI" id="CHEBI:28034"/>
        <dbReference type="ChEBI" id="CHEBI:57812"/>
        <dbReference type="ChEBI" id="CHEBI:60377"/>
        <dbReference type="ChEBI" id="CHEBI:136398"/>
        <dbReference type="EC" id="2.4.3.1"/>
    </reaction>
</comment>
<keyword evidence="11" id="KW-0325">Glycoprotein</keyword>
<dbReference type="EMBL" id="JH432191">
    <property type="status" value="NOT_ANNOTATED_CDS"/>
    <property type="molecule type" value="Genomic_DNA"/>
</dbReference>
<evidence type="ECO:0000256" key="15">
    <source>
        <dbReference type="SAM" id="Phobius"/>
    </source>
</evidence>
<dbReference type="PANTHER" id="PTHR46059:SF1">
    <property type="entry name" value="BETA-GALACTOSIDE ALPHA-2,6-SIALYLTRANSFERASE"/>
    <property type="match status" value="1"/>
</dbReference>
<feature type="compositionally biased region" description="Basic and acidic residues" evidence="14">
    <location>
        <begin position="285"/>
        <end position="295"/>
    </location>
</feature>
<evidence type="ECO:0000256" key="10">
    <source>
        <dbReference type="ARBA" id="ARBA00023157"/>
    </source>
</evidence>
<evidence type="ECO:0000256" key="4">
    <source>
        <dbReference type="ARBA" id="ARBA00022679"/>
    </source>
</evidence>
<evidence type="ECO:0000256" key="14">
    <source>
        <dbReference type="SAM" id="MobiDB-lite"/>
    </source>
</evidence>
<dbReference type="Proteomes" id="UP000014500">
    <property type="component" value="Unassembled WGS sequence"/>
</dbReference>
<feature type="region of interest" description="Disordered" evidence="14">
    <location>
        <begin position="285"/>
        <end position="310"/>
    </location>
</feature>
<keyword evidence="7 15" id="KW-1133">Transmembrane helix</keyword>
<dbReference type="AlphaFoldDB" id="T1JFY6"/>
<dbReference type="eggNOG" id="KOG2692">
    <property type="taxonomic scope" value="Eukaryota"/>
</dbReference>
<reference evidence="17" key="1">
    <citation type="submission" date="2011-05" db="EMBL/GenBank/DDBJ databases">
        <authorList>
            <person name="Richards S.R."/>
            <person name="Qu J."/>
            <person name="Jiang H."/>
            <person name="Jhangiani S.N."/>
            <person name="Agravi P."/>
            <person name="Goodspeed R."/>
            <person name="Gross S."/>
            <person name="Mandapat C."/>
            <person name="Jackson L."/>
            <person name="Mathew T."/>
            <person name="Pu L."/>
            <person name="Thornton R."/>
            <person name="Saada N."/>
            <person name="Wilczek-Boney K.B."/>
            <person name="Lee S."/>
            <person name="Kovar C."/>
            <person name="Wu Y."/>
            <person name="Scherer S.E."/>
            <person name="Worley K.C."/>
            <person name="Muzny D.M."/>
            <person name="Gibbs R."/>
        </authorList>
    </citation>
    <scope>NUCLEOTIDE SEQUENCE</scope>
    <source>
        <strain evidence="17">Brora</strain>
    </source>
</reference>
<evidence type="ECO:0000256" key="5">
    <source>
        <dbReference type="ARBA" id="ARBA00022692"/>
    </source>
</evidence>
<proteinExistence type="inferred from homology"/>
<keyword evidence="10" id="KW-1015">Disulfide bond</keyword>
<keyword evidence="5 15" id="KW-0812">Transmembrane</keyword>
<evidence type="ECO:0000313" key="16">
    <source>
        <dbReference type="EnsemblMetazoa" id="SMAR012754-PA"/>
    </source>
</evidence>
<evidence type="ECO:0000313" key="17">
    <source>
        <dbReference type="Proteomes" id="UP000014500"/>
    </source>
</evidence>
<evidence type="ECO:0000256" key="7">
    <source>
        <dbReference type="ARBA" id="ARBA00022989"/>
    </source>
</evidence>
<keyword evidence="6" id="KW-0735">Signal-anchor</keyword>
<keyword evidence="8" id="KW-0333">Golgi apparatus</keyword>
<evidence type="ECO:0000256" key="3">
    <source>
        <dbReference type="ARBA" id="ARBA00022676"/>
    </source>
</evidence>